<keyword evidence="6" id="KW-0699">rRNA-binding</keyword>
<dbReference type="NCBIfam" id="TIGR00436">
    <property type="entry name" value="era"/>
    <property type="match status" value="1"/>
</dbReference>
<dbReference type="AlphaFoldDB" id="V8CEF3"/>
<evidence type="ECO:0000256" key="6">
    <source>
        <dbReference type="HAMAP-Rule" id="MF_00367"/>
    </source>
</evidence>
<comment type="similarity">
    <text evidence="1 6 7">Belongs to the TRAFAC class TrmE-Era-EngA-EngB-Septin-like GTPase superfamily. Era GTPase family.</text>
</comment>
<evidence type="ECO:0000256" key="5">
    <source>
        <dbReference type="ARBA" id="ARBA00023134"/>
    </source>
</evidence>
<dbReference type="CDD" id="cd04163">
    <property type="entry name" value="Era"/>
    <property type="match status" value="1"/>
</dbReference>
<evidence type="ECO:0000259" key="8">
    <source>
        <dbReference type="PROSITE" id="PS51713"/>
    </source>
</evidence>
<dbReference type="EMBL" id="AZJJ01000007">
    <property type="protein sequence ID" value="ETD25744.1"/>
    <property type="molecule type" value="Genomic_DNA"/>
</dbReference>
<feature type="region of interest" description="G2" evidence="7">
    <location>
        <begin position="62"/>
        <end position="66"/>
    </location>
</feature>
<feature type="region of interest" description="G5" evidence="7">
    <location>
        <begin position="181"/>
        <end position="183"/>
    </location>
</feature>
<dbReference type="GO" id="GO:0070181">
    <property type="term" value="F:small ribosomal subunit rRNA binding"/>
    <property type="evidence" value="ECO:0007669"/>
    <property type="project" value="UniProtKB-UniRule"/>
</dbReference>
<comment type="caution">
    <text evidence="9">The sequence shown here is derived from an EMBL/GenBank/DDBJ whole genome shotgun (WGS) entry which is preliminary data.</text>
</comment>
<keyword evidence="4 6" id="KW-0694">RNA-binding</keyword>
<keyword evidence="6" id="KW-1003">Cell membrane</keyword>
<name>V8CEF3_9HELI</name>
<dbReference type="Proteomes" id="UP000018688">
    <property type="component" value="Unassembled WGS sequence"/>
</dbReference>
<dbReference type="Gene3D" id="3.40.50.300">
    <property type="entry name" value="P-loop containing nucleotide triphosphate hydrolases"/>
    <property type="match status" value="1"/>
</dbReference>
<feature type="binding site" evidence="6">
    <location>
        <begin position="36"/>
        <end position="43"/>
    </location>
    <ligand>
        <name>GTP</name>
        <dbReference type="ChEBI" id="CHEBI:37565"/>
    </ligand>
</feature>
<evidence type="ECO:0000256" key="1">
    <source>
        <dbReference type="ARBA" id="ARBA00007921"/>
    </source>
</evidence>
<evidence type="ECO:0000256" key="4">
    <source>
        <dbReference type="ARBA" id="ARBA00022884"/>
    </source>
</evidence>
<protein>
    <recommendedName>
        <fullName evidence="2 6">GTPase Era</fullName>
    </recommendedName>
</protein>
<dbReference type="PATRIC" id="fig|1357399.3.peg.1651"/>
<dbReference type="NCBIfam" id="NF000908">
    <property type="entry name" value="PRK00089.1"/>
    <property type="match status" value="1"/>
</dbReference>
<dbReference type="InterPro" id="IPR006073">
    <property type="entry name" value="GTP-bd"/>
</dbReference>
<dbReference type="InterPro" id="IPR004044">
    <property type="entry name" value="KH_dom_type_2"/>
</dbReference>
<gene>
    <name evidence="6" type="primary">era</name>
    <name evidence="9" type="ORF">HMPREF2087_01575</name>
</gene>
<dbReference type="Pfam" id="PF01926">
    <property type="entry name" value="MMR_HSR1"/>
    <property type="match status" value="1"/>
</dbReference>
<dbReference type="Pfam" id="PF07650">
    <property type="entry name" value="KH_2"/>
    <property type="match status" value="1"/>
</dbReference>
<dbReference type="RefSeq" id="WP_023930602.1">
    <property type="nucleotide sequence ID" value="NZ_KI669458.1"/>
</dbReference>
<evidence type="ECO:0000256" key="3">
    <source>
        <dbReference type="ARBA" id="ARBA00022741"/>
    </source>
</evidence>
<comment type="function">
    <text evidence="6">An essential GTPase that binds both GDP and GTP, with rapid nucleotide exchange. Plays a role in 16S rRNA processing and 30S ribosomal subunit biogenesis and possibly also in cell cycle regulation and energy metabolism.</text>
</comment>
<dbReference type="PANTHER" id="PTHR42698:SF1">
    <property type="entry name" value="GTPASE ERA, MITOCHONDRIAL"/>
    <property type="match status" value="1"/>
</dbReference>
<dbReference type="InterPro" id="IPR015946">
    <property type="entry name" value="KH_dom-like_a/b"/>
</dbReference>
<feature type="binding site" evidence="6">
    <location>
        <begin position="151"/>
        <end position="154"/>
    </location>
    <ligand>
        <name>GTP</name>
        <dbReference type="ChEBI" id="CHEBI:37565"/>
    </ligand>
</feature>
<dbReference type="eggNOG" id="COG1159">
    <property type="taxonomic scope" value="Bacteria"/>
</dbReference>
<dbReference type="GO" id="GO:0005829">
    <property type="term" value="C:cytosol"/>
    <property type="evidence" value="ECO:0007669"/>
    <property type="project" value="TreeGrafter"/>
</dbReference>
<dbReference type="PANTHER" id="PTHR42698">
    <property type="entry name" value="GTPASE ERA"/>
    <property type="match status" value="1"/>
</dbReference>
<dbReference type="InterPro" id="IPR005225">
    <property type="entry name" value="Small_GTP-bd"/>
</dbReference>
<dbReference type="STRING" id="1357399.HMPREF2087_01575"/>
<dbReference type="InterPro" id="IPR030388">
    <property type="entry name" value="G_ERA_dom"/>
</dbReference>
<dbReference type="HOGENOM" id="CLU_038009_1_0_7"/>
<evidence type="ECO:0000313" key="10">
    <source>
        <dbReference type="Proteomes" id="UP000018688"/>
    </source>
</evidence>
<dbReference type="InterPro" id="IPR005662">
    <property type="entry name" value="GTPase_Era-like"/>
</dbReference>
<dbReference type="InterPro" id="IPR027417">
    <property type="entry name" value="P-loop_NTPase"/>
</dbReference>
<dbReference type="SUPFAM" id="SSF54814">
    <property type="entry name" value="Prokaryotic type KH domain (KH-domain type II)"/>
    <property type="match status" value="1"/>
</dbReference>
<keyword evidence="3 6" id="KW-0547">Nucleotide-binding</keyword>
<feature type="domain" description="Era-type G" evidence="8">
    <location>
        <begin position="28"/>
        <end position="202"/>
    </location>
</feature>
<reference evidence="9 10" key="1">
    <citation type="submission" date="2013-10" db="EMBL/GenBank/DDBJ databases">
        <title>The Genome Sequence of Helicobacter canis NCTC 12740.</title>
        <authorList>
            <consortium name="The Broad Institute Genomics Platform"/>
            <person name="Earl A."/>
            <person name="Fox J.G."/>
            <person name="Shen Z."/>
            <person name="Young S.K."/>
            <person name="Zeng Q."/>
            <person name="Gargeya S."/>
            <person name="Fitzgerald M."/>
            <person name="Abouelleil A."/>
            <person name="Alvarado L."/>
            <person name="Chapman S.B."/>
            <person name="Gainer-Dewar J."/>
            <person name="Goldberg J."/>
            <person name="Griggs A."/>
            <person name="Gujja S."/>
            <person name="Hansen M."/>
            <person name="Howarth C."/>
            <person name="Imamovic A."/>
            <person name="Ireland A."/>
            <person name="Larimer J."/>
            <person name="McCowan C."/>
            <person name="Murphy C."/>
            <person name="Pearson M."/>
            <person name="Poon T.W."/>
            <person name="Priest M."/>
            <person name="Roberts A."/>
            <person name="Saif S."/>
            <person name="Shea T."/>
            <person name="Sykes S."/>
            <person name="Wortman J."/>
            <person name="Nusbaum C."/>
            <person name="Birren B."/>
        </authorList>
    </citation>
    <scope>NUCLEOTIDE SEQUENCE [LARGE SCALE GENOMIC DNA]</scope>
    <source>
        <strain evidence="9 10">NCTC 12740</strain>
    </source>
</reference>
<dbReference type="GO" id="GO:0000028">
    <property type="term" value="P:ribosomal small subunit assembly"/>
    <property type="evidence" value="ECO:0007669"/>
    <property type="project" value="TreeGrafter"/>
</dbReference>
<evidence type="ECO:0000256" key="7">
    <source>
        <dbReference type="PROSITE-ProRule" id="PRU01050"/>
    </source>
</evidence>
<dbReference type="GO" id="GO:0003924">
    <property type="term" value="F:GTPase activity"/>
    <property type="evidence" value="ECO:0007669"/>
    <property type="project" value="UniProtKB-UniRule"/>
</dbReference>
<dbReference type="OrthoDB" id="9805918at2"/>
<comment type="subunit">
    <text evidence="6">Monomer.</text>
</comment>
<dbReference type="GO" id="GO:0005525">
    <property type="term" value="F:GTP binding"/>
    <property type="evidence" value="ECO:0007669"/>
    <property type="project" value="UniProtKB-UniRule"/>
</dbReference>
<feature type="binding site" evidence="6">
    <location>
        <begin position="88"/>
        <end position="92"/>
    </location>
    <ligand>
        <name>GTP</name>
        <dbReference type="ChEBI" id="CHEBI:37565"/>
    </ligand>
</feature>
<accession>V8CEF3</accession>
<keyword evidence="6" id="KW-0472">Membrane</keyword>
<dbReference type="HAMAP" id="MF_00367">
    <property type="entry name" value="GTPase_Era"/>
    <property type="match status" value="1"/>
</dbReference>
<dbReference type="SUPFAM" id="SSF52540">
    <property type="entry name" value="P-loop containing nucleoside triphosphate hydrolases"/>
    <property type="match status" value="1"/>
</dbReference>
<proteinExistence type="inferred from homology"/>
<dbReference type="NCBIfam" id="TIGR00231">
    <property type="entry name" value="small_GTP"/>
    <property type="match status" value="1"/>
</dbReference>
<keyword evidence="6" id="KW-0690">Ribosome biogenesis</keyword>
<keyword evidence="10" id="KW-1185">Reference proteome</keyword>
<dbReference type="PROSITE" id="PS51713">
    <property type="entry name" value="G_ERA"/>
    <property type="match status" value="1"/>
</dbReference>
<feature type="region of interest" description="G4" evidence="7">
    <location>
        <begin position="151"/>
        <end position="154"/>
    </location>
</feature>
<feature type="region of interest" description="G1" evidence="7">
    <location>
        <begin position="36"/>
        <end position="43"/>
    </location>
</feature>
<dbReference type="GO" id="GO:0043024">
    <property type="term" value="F:ribosomal small subunit binding"/>
    <property type="evidence" value="ECO:0007669"/>
    <property type="project" value="TreeGrafter"/>
</dbReference>
<evidence type="ECO:0000313" key="9">
    <source>
        <dbReference type="EMBL" id="ETD25744.1"/>
    </source>
</evidence>
<dbReference type="CDD" id="cd22534">
    <property type="entry name" value="KH-II_Era"/>
    <property type="match status" value="1"/>
</dbReference>
<sequence length="359" mass="40615">MKDSSQARIQRVDSSVGAIQELESRVTRAGFVGVVGRPNAGKSSLLNLLAGEHLALISHKANATRNIMRFIIPYTTRDNTACQLVFVDTPGLHKREKLLNQFMLEAALKTMRDCDVCVFMASAFDDTKQYEEFLELFYEQDLHRKHILAINKTDMLPPAKLLEVLEKYARFSDKFSALIPISVKKSHNINELLESIAKLLPHSPALFDEEDITTHTMREIAKEMVRQSIFENLSDEIPYESDVIVTDFFHAPKKRHKSLESKATLDSSSPLATLLESSSAHITHIYANIYVLKPSQKRIIVGQNGATIKRIGSGARANIERILGEQVFLRLQVIVDKEWAKNKSNLKSFGYNFELQQSK</sequence>
<feature type="region of interest" description="G3" evidence="7">
    <location>
        <begin position="88"/>
        <end position="91"/>
    </location>
</feature>
<evidence type="ECO:0000256" key="2">
    <source>
        <dbReference type="ARBA" id="ARBA00020484"/>
    </source>
</evidence>
<dbReference type="Gene3D" id="3.30.300.20">
    <property type="match status" value="1"/>
</dbReference>
<organism evidence="9 10">
    <name type="scientific">Helicobacter canis NCTC 12740</name>
    <dbReference type="NCBI Taxonomy" id="1357399"/>
    <lineage>
        <taxon>Bacteria</taxon>
        <taxon>Pseudomonadati</taxon>
        <taxon>Campylobacterota</taxon>
        <taxon>Epsilonproteobacteria</taxon>
        <taxon>Campylobacterales</taxon>
        <taxon>Helicobacteraceae</taxon>
        <taxon>Helicobacter</taxon>
    </lineage>
</organism>
<keyword evidence="6" id="KW-0963">Cytoplasm</keyword>
<comment type="subcellular location">
    <subcellularLocation>
        <location evidence="6">Cytoplasm</location>
    </subcellularLocation>
    <subcellularLocation>
        <location evidence="6">Cell membrane</location>
        <topology evidence="6">Peripheral membrane protein</topology>
    </subcellularLocation>
</comment>
<keyword evidence="5 6" id="KW-0342">GTP-binding</keyword>
<dbReference type="InterPro" id="IPR009019">
    <property type="entry name" value="KH_sf_prok-type"/>
</dbReference>
<dbReference type="GO" id="GO:0005886">
    <property type="term" value="C:plasma membrane"/>
    <property type="evidence" value="ECO:0007669"/>
    <property type="project" value="UniProtKB-SubCell"/>
</dbReference>